<dbReference type="PANTHER" id="PTHR37309">
    <property type="entry name" value="SLR0284 PROTEIN"/>
    <property type="match status" value="1"/>
</dbReference>
<dbReference type="PATRIC" id="fig|216463.3.peg.117"/>
<dbReference type="STRING" id="216463.VC81_05060"/>
<dbReference type="EMBL" id="BJZI01000012">
    <property type="protein sequence ID" value="GEO66675.1"/>
    <property type="molecule type" value="Genomic_DNA"/>
</dbReference>
<dbReference type="EMBL" id="JZCR01000011">
    <property type="protein sequence ID" value="KJW13108.1"/>
    <property type="molecule type" value="Genomic_DNA"/>
</dbReference>
<protein>
    <submittedName>
        <fullName evidence="3">Membrane protein</fullName>
    </submittedName>
</protein>
<keyword evidence="1" id="KW-0472">Membrane</keyword>
<reference evidence="2 5" key="2">
    <citation type="submission" date="2019-07" db="EMBL/GenBank/DDBJ databases">
        <title>Whole genome shotgun sequence of Lactobacillus spicheri NBRC 107155.</title>
        <authorList>
            <person name="Hosoyama A."/>
            <person name="Uohara A."/>
            <person name="Ohji S."/>
            <person name="Ichikawa N."/>
        </authorList>
    </citation>
    <scope>NUCLEOTIDE SEQUENCE [LARGE SCALE GENOMIC DNA]</scope>
    <source>
        <strain evidence="2 5">NBRC 107155</strain>
    </source>
</reference>
<sequence>MRFWPRILVNALIFLALAGFFQSSLAGSYQHAFYVSGVGIALLASLVLAILNAVVKPILFVLSLPITILTLGLFSVVLNAAMLELTSWFVGSNFAFASFGVTLIVAVIMSLFNAIISDHFARN</sequence>
<dbReference type="Proteomes" id="UP000321691">
    <property type="component" value="Unassembled WGS sequence"/>
</dbReference>
<evidence type="ECO:0000256" key="1">
    <source>
        <dbReference type="SAM" id="Phobius"/>
    </source>
</evidence>
<keyword evidence="5" id="KW-1185">Reference proteome</keyword>
<dbReference type="Proteomes" id="UP000033491">
    <property type="component" value="Unassembled WGS sequence"/>
</dbReference>
<gene>
    <name evidence="2" type="ORF">LSP04_10940</name>
    <name evidence="3" type="ORF">VC81_05060</name>
</gene>
<name>A0A0F3RSW4_9LACO</name>
<feature type="transmembrane region" description="Helical" evidence="1">
    <location>
        <begin position="31"/>
        <end position="51"/>
    </location>
</feature>
<dbReference type="OrthoDB" id="7205479at2"/>
<dbReference type="RefSeq" id="WP_045807057.1">
    <property type="nucleotide sequence ID" value="NZ_BJZI01000012.1"/>
</dbReference>
<accession>A0A0F3RSW4</accession>
<evidence type="ECO:0000313" key="4">
    <source>
        <dbReference type="Proteomes" id="UP000033491"/>
    </source>
</evidence>
<evidence type="ECO:0000313" key="3">
    <source>
        <dbReference type="EMBL" id="KJW13108.1"/>
    </source>
</evidence>
<feature type="transmembrane region" description="Helical" evidence="1">
    <location>
        <begin position="7"/>
        <end position="25"/>
    </location>
</feature>
<reference evidence="3 4" key="1">
    <citation type="submission" date="2015-03" db="EMBL/GenBank/DDBJ databases">
        <authorList>
            <person name="Zheng J."/>
            <person name="Ganezle M."/>
        </authorList>
    </citation>
    <scope>NUCLEOTIDE SEQUENCE [LARGE SCALE GENOMIC DNA]</scope>
    <source>
        <strain evidence="3 4">LP38</strain>
    </source>
</reference>
<dbReference type="AlphaFoldDB" id="A0A0F3RSW4"/>
<comment type="caution">
    <text evidence="3">The sequence shown here is derived from an EMBL/GenBank/DDBJ whole genome shotgun (WGS) entry which is preliminary data.</text>
</comment>
<keyword evidence="1" id="KW-1133">Transmembrane helix</keyword>
<dbReference type="InterPro" id="IPR007165">
    <property type="entry name" value="Phage_holin_4_2"/>
</dbReference>
<evidence type="ECO:0000313" key="2">
    <source>
        <dbReference type="EMBL" id="GEO66675.1"/>
    </source>
</evidence>
<feature type="transmembrane region" description="Helical" evidence="1">
    <location>
        <begin position="94"/>
        <end position="116"/>
    </location>
</feature>
<organism evidence="3 4">
    <name type="scientific">Levilactobacillus spicheri</name>
    <dbReference type="NCBI Taxonomy" id="216463"/>
    <lineage>
        <taxon>Bacteria</taxon>
        <taxon>Bacillati</taxon>
        <taxon>Bacillota</taxon>
        <taxon>Bacilli</taxon>
        <taxon>Lactobacillales</taxon>
        <taxon>Lactobacillaceae</taxon>
        <taxon>Levilactobacillus</taxon>
    </lineage>
</organism>
<evidence type="ECO:0000313" key="5">
    <source>
        <dbReference type="Proteomes" id="UP000321691"/>
    </source>
</evidence>
<dbReference type="Pfam" id="PF04020">
    <property type="entry name" value="Phage_holin_4_2"/>
    <property type="match status" value="1"/>
</dbReference>
<keyword evidence="1" id="KW-0812">Transmembrane</keyword>
<dbReference type="PANTHER" id="PTHR37309:SF1">
    <property type="entry name" value="SLR0284 PROTEIN"/>
    <property type="match status" value="1"/>
</dbReference>
<feature type="transmembrane region" description="Helical" evidence="1">
    <location>
        <begin position="58"/>
        <end position="82"/>
    </location>
</feature>
<proteinExistence type="predicted"/>